<dbReference type="PANTHER" id="PTHR10859">
    <property type="entry name" value="GLYCOSYL TRANSFERASE"/>
    <property type="match status" value="1"/>
</dbReference>
<comment type="caution">
    <text evidence="2">The sequence shown here is derived from an EMBL/GenBank/DDBJ whole genome shotgun (WGS) entry which is preliminary data.</text>
</comment>
<evidence type="ECO:0000313" key="2">
    <source>
        <dbReference type="EMBL" id="PSL32241.1"/>
    </source>
</evidence>
<dbReference type="SUPFAM" id="SSF53448">
    <property type="entry name" value="Nucleotide-diphospho-sugar transferases"/>
    <property type="match status" value="1"/>
</dbReference>
<sequence>MSVQPLLTPAAVNIRVGKVLTETTGLDLILPCCNPPENWVGTLLQHYEEVKRMLAPAPIQLILVNDGSTRNFGAQHIAQLQSAVPDIIIVSYPVNCGKGHAVREGSKRTRFDLQIYTDLDFPFGVAVIKRVYEQLLTGTDVVAGERGAAYLKLLPTRRKVITQISRYMNRFLLGLKINDAQAGLKGFNRQGRRVLLSTRIDGFLYDSEFIYKAGQDPLITMESLDIICRPGISFSSFRLKVLLRELRNYLSILKMSYE</sequence>
<dbReference type="EMBL" id="PYGK01000004">
    <property type="protein sequence ID" value="PSL32241.1"/>
    <property type="molecule type" value="Genomic_DNA"/>
</dbReference>
<dbReference type="Proteomes" id="UP000240978">
    <property type="component" value="Unassembled WGS sequence"/>
</dbReference>
<dbReference type="RefSeq" id="WP_106602434.1">
    <property type="nucleotide sequence ID" value="NZ_PYGK01000004.1"/>
</dbReference>
<dbReference type="AlphaFoldDB" id="A0A2P8GE48"/>
<accession>A0A2P8GE48</accession>
<evidence type="ECO:0000259" key="1">
    <source>
        <dbReference type="Pfam" id="PF00535"/>
    </source>
</evidence>
<name>A0A2P8GE48_9BACT</name>
<dbReference type="OrthoDB" id="952827at2"/>
<dbReference type="InterPro" id="IPR029044">
    <property type="entry name" value="Nucleotide-diphossugar_trans"/>
</dbReference>
<keyword evidence="2" id="KW-0808">Transferase</keyword>
<protein>
    <submittedName>
        <fullName evidence="2">Glycosyltransferase involved in cell wall biosynthesis</fullName>
    </submittedName>
</protein>
<proteinExistence type="predicted"/>
<dbReference type="GO" id="GO:0016740">
    <property type="term" value="F:transferase activity"/>
    <property type="evidence" value="ECO:0007669"/>
    <property type="project" value="UniProtKB-KW"/>
</dbReference>
<dbReference type="InterPro" id="IPR001173">
    <property type="entry name" value="Glyco_trans_2-like"/>
</dbReference>
<feature type="domain" description="Glycosyltransferase 2-like" evidence="1">
    <location>
        <begin position="29"/>
        <end position="190"/>
    </location>
</feature>
<reference evidence="2 3" key="1">
    <citation type="submission" date="2018-03" db="EMBL/GenBank/DDBJ databases">
        <title>Genomic Encyclopedia of Archaeal and Bacterial Type Strains, Phase II (KMG-II): from individual species to whole genera.</title>
        <authorList>
            <person name="Goeker M."/>
        </authorList>
    </citation>
    <scope>NUCLEOTIDE SEQUENCE [LARGE SCALE GENOMIC DNA]</scope>
    <source>
        <strain evidence="2 3">DSM 18107</strain>
    </source>
</reference>
<gene>
    <name evidence="2" type="ORF">CLV42_104544</name>
</gene>
<dbReference type="Gene3D" id="3.90.550.10">
    <property type="entry name" value="Spore Coat Polysaccharide Biosynthesis Protein SpsA, Chain A"/>
    <property type="match status" value="1"/>
</dbReference>
<keyword evidence="3" id="KW-1185">Reference proteome</keyword>
<dbReference type="Pfam" id="PF00535">
    <property type="entry name" value="Glycos_transf_2"/>
    <property type="match status" value="1"/>
</dbReference>
<evidence type="ECO:0000313" key="3">
    <source>
        <dbReference type="Proteomes" id="UP000240978"/>
    </source>
</evidence>
<dbReference type="GO" id="GO:0006487">
    <property type="term" value="P:protein N-linked glycosylation"/>
    <property type="evidence" value="ECO:0007669"/>
    <property type="project" value="TreeGrafter"/>
</dbReference>
<dbReference type="PANTHER" id="PTHR10859:SF91">
    <property type="entry name" value="DOLICHYL-PHOSPHATE BETA-GLUCOSYLTRANSFERASE"/>
    <property type="match status" value="1"/>
</dbReference>
<organism evidence="2 3">
    <name type="scientific">Chitinophaga ginsengisoli</name>
    <dbReference type="NCBI Taxonomy" id="363837"/>
    <lineage>
        <taxon>Bacteria</taxon>
        <taxon>Pseudomonadati</taxon>
        <taxon>Bacteroidota</taxon>
        <taxon>Chitinophagia</taxon>
        <taxon>Chitinophagales</taxon>
        <taxon>Chitinophagaceae</taxon>
        <taxon>Chitinophaga</taxon>
    </lineage>
</organism>